<comment type="caution">
    <text evidence="1">The sequence shown here is derived from an EMBL/GenBank/DDBJ whole genome shotgun (WGS) entry which is preliminary data.</text>
</comment>
<dbReference type="EMBL" id="MU794997">
    <property type="protein sequence ID" value="KAJ3813294.1"/>
    <property type="molecule type" value="Genomic_DNA"/>
</dbReference>
<gene>
    <name evidence="1" type="ORF">F5876DRAFT_35489</name>
</gene>
<evidence type="ECO:0000313" key="1">
    <source>
        <dbReference type="EMBL" id="KAJ3813294.1"/>
    </source>
</evidence>
<dbReference type="Proteomes" id="UP001163835">
    <property type="component" value="Unassembled WGS sequence"/>
</dbReference>
<evidence type="ECO:0000313" key="2">
    <source>
        <dbReference type="Proteomes" id="UP001163835"/>
    </source>
</evidence>
<organism evidence="1 2">
    <name type="scientific">Lentinula aff. lateritia</name>
    <dbReference type="NCBI Taxonomy" id="2804960"/>
    <lineage>
        <taxon>Eukaryota</taxon>
        <taxon>Fungi</taxon>
        <taxon>Dikarya</taxon>
        <taxon>Basidiomycota</taxon>
        <taxon>Agaricomycotina</taxon>
        <taxon>Agaricomycetes</taxon>
        <taxon>Agaricomycetidae</taxon>
        <taxon>Agaricales</taxon>
        <taxon>Marasmiineae</taxon>
        <taxon>Omphalotaceae</taxon>
        <taxon>Lentinula</taxon>
    </lineage>
</organism>
<keyword evidence="2" id="KW-1185">Reference proteome</keyword>
<protein>
    <submittedName>
        <fullName evidence="1">Dihydrofolate reductase-like domain-containing protein</fullName>
    </submittedName>
</protein>
<accession>A0ACC1U873</accession>
<proteinExistence type="predicted"/>
<reference evidence="1" key="1">
    <citation type="submission" date="2022-09" db="EMBL/GenBank/DDBJ databases">
        <title>A Global Phylogenomic Analysis of the Shiitake Genus Lentinula.</title>
        <authorList>
            <consortium name="DOE Joint Genome Institute"/>
            <person name="Sierra-Patev S."/>
            <person name="Min B."/>
            <person name="Naranjo-Ortiz M."/>
            <person name="Looney B."/>
            <person name="Konkel Z."/>
            <person name="Slot J.C."/>
            <person name="Sakamoto Y."/>
            <person name="Steenwyk J.L."/>
            <person name="Rokas A."/>
            <person name="Carro J."/>
            <person name="Camarero S."/>
            <person name="Ferreira P."/>
            <person name="Molpeceres G."/>
            <person name="Ruiz-Duenas F.J."/>
            <person name="Serrano A."/>
            <person name="Henrissat B."/>
            <person name="Drula E."/>
            <person name="Hughes K.W."/>
            <person name="Mata J.L."/>
            <person name="Ishikawa N.K."/>
            <person name="Vargas-Isla R."/>
            <person name="Ushijima S."/>
            <person name="Smith C.A."/>
            <person name="Ahrendt S."/>
            <person name="Andreopoulos W."/>
            <person name="He G."/>
            <person name="Labutti K."/>
            <person name="Lipzen A."/>
            <person name="Ng V."/>
            <person name="Riley R."/>
            <person name="Sandor L."/>
            <person name="Barry K."/>
            <person name="Martinez A.T."/>
            <person name="Xiao Y."/>
            <person name="Gibbons J.G."/>
            <person name="Terashima K."/>
            <person name="Grigoriev I.V."/>
            <person name="Hibbett D.S."/>
        </authorList>
    </citation>
    <scope>NUCLEOTIDE SEQUENCE</scope>
    <source>
        <strain evidence="1">TMI1499</strain>
    </source>
</reference>
<name>A0ACC1U873_9AGAR</name>
<sequence length="270" mass="29403">MAAPPVFLSSLLNRYNPSIEQSTPFVTLTFAQSLDAKIAGKGGKQLILSGKESMVMTHWMRTMHDGILIGIGTALNDDPQLNTRHLPAKDPDPSVNGHNNSYNLPRPMILDTKLRLNPHCKLLKNYAAGKGRRPWLICAEPSESSRMTEWLTRRNTLEKAGARMVVLKTGHDTEGYLPIPLVLQTVYKLGIRSVMVEGGAQVIRSFFSQQNDTHPTGPLVDTAIITVAPIFVGGDGVSFNVETGPVGSTTFKYASTEMFGQDTVVGLISA</sequence>